<protein>
    <recommendedName>
        <fullName evidence="3">Bud22 domain-containing protein</fullName>
    </recommendedName>
</protein>
<sequence>MEHLAKFGLFSVSSFLCWDGFMKQAATIFGWHKPRQLFVKMPKRKREESNEAPAIDLEAQRLTIRAARLEQKIEHGIQQIHRALKTARGFERQKLGRRQKHAQSKNENALLSRLSEEVQALKSLDLLEVSRKHLIKQLMKTKRIAESIVFTQLDISKQHVFNGKKEGPEANVTARLFSSNPVKAVIPGIMDGIRGLLGLENAKSPTHRPSTGEKSSQSLKMAAPKTQPRIETPGVNPEDVSMDEEGNDFDFSQFDDRLASSSGSESEDDDGNTVQRREERRYDPIEDLSLSPTPSTTDSKSPPATVVKSSKSSKATQKPSTTTFLPSLTMGGYWSGTESDAEDDIAAAAITPRKNRMGQQARRKLWEKKFGANANHVRKQTESRNRDSGWDLRRGAMSQEDIGRGRGKGGKFRGQFKTHDEPSTQNERPRNPRGVVKRDQDQGPLHPSWEAAKKAKEKKSQANFQGKKVVFD</sequence>
<dbReference type="GO" id="GO:0030490">
    <property type="term" value="P:maturation of SSU-rRNA"/>
    <property type="evidence" value="ECO:0007669"/>
    <property type="project" value="TreeGrafter"/>
</dbReference>
<gene>
    <name evidence="4" type="ORF">CIHG_01595</name>
</gene>
<dbReference type="eggNOG" id="ENOG502S6Z4">
    <property type="taxonomic scope" value="Eukaryota"/>
</dbReference>
<evidence type="ECO:0000256" key="1">
    <source>
        <dbReference type="ARBA" id="ARBA00023054"/>
    </source>
</evidence>
<feature type="compositionally biased region" description="Basic and acidic residues" evidence="2">
    <location>
        <begin position="275"/>
        <end position="284"/>
    </location>
</feature>
<dbReference type="STRING" id="396776.A0A0J8RGQ7"/>
<dbReference type="Proteomes" id="UP000054563">
    <property type="component" value="Unassembled WGS sequence"/>
</dbReference>
<dbReference type="GO" id="GO:0005634">
    <property type="term" value="C:nucleus"/>
    <property type="evidence" value="ECO:0007669"/>
    <property type="project" value="TreeGrafter"/>
</dbReference>
<feature type="compositionally biased region" description="Low complexity" evidence="2">
    <location>
        <begin position="291"/>
        <end position="323"/>
    </location>
</feature>
<dbReference type="InterPro" id="IPR037393">
    <property type="entry name" value="Bud22/SRFB1"/>
</dbReference>
<feature type="compositionally biased region" description="Basic residues" evidence="2">
    <location>
        <begin position="405"/>
        <end position="416"/>
    </location>
</feature>
<accession>A0A0J8RGQ7</accession>
<dbReference type="PANTHER" id="PTHR23325">
    <property type="entry name" value="SERUM RESPONSE FACTOR-BINDING"/>
    <property type="match status" value="1"/>
</dbReference>
<feature type="compositionally biased region" description="Polar residues" evidence="2">
    <location>
        <begin position="203"/>
        <end position="219"/>
    </location>
</feature>
<evidence type="ECO:0000313" key="5">
    <source>
        <dbReference type="Proteomes" id="UP000054563"/>
    </source>
</evidence>
<evidence type="ECO:0000259" key="3">
    <source>
        <dbReference type="Pfam" id="PF09073"/>
    </source>
</evidence>
<evidence type="ECO:0000313" key="4">
    <source>
        <dbReference type="EMBL" id="KMU83811.1"/>
    </source>
</evidence>
<evidence type="ECO:0000256" key="2">
    <source>
        <dbReference type="SAM" id="MobiDB-lite"/>
    </source>
</evidence>
<dbReference type="GO" id="GO:0030686">
    <property type="term" value="C:90S preribosome"/>
    <property type="evidence" value="ECO:0007669"/>
    <property type="project" value="TreeGrafter"/>
</dbReference>
<feature type="compositionally biased region" description="Basic and acidic residues" evidence="2">
    <location>
        <begin position="379"/>
        <end position="394"/>
    </location>
</feature>
<dbReference type="AlphaFoldDB" id="A0A0J8RGQ7"/>
<dbReference type="VEuPathDB" id="FungiDB:CIHG_01595"/>
<dbReference type="EMBL" id="DS016983">
    <property type="protein sequence ID" value="KMU83811.1"/>
    <property type="molecule type" value="Genomic_DNA"/>
</dbReference>
<dbReference type="OrthoDB" id="3364872at2759"/>
<name>A0A0J8RGQ7_COCIT</name>
<proteinExistence type="predicted"/>
<reference evidence="5" key="1">
    <citation type="journal article" date="2010" name="Genome Res.">
        <title>Population genomic sequencing of Coccidioides fungi reveals recent hybridization and transposon control.</title>
        <authorList>
            <person name="Neafsey D.E."/>
            <person name="Barker B.M."/>
            <person name="Sharpton T.J."/>
            <person name="Stajich J.E."/>
            <person name="Park D.J."/>
            <person name="Whiston E."/>
            <person name="Hung C.-Y."/>
            <person name="McMahan C."/>
            <person name="White J."/>
            <person name="Sykes S."/>
            <person name="Heiman D."/>
            <person name="Young S."/>
            <person name="Zeng Q."/>
            <person name="Abouelleil A."/>
            <person name="Aftuck L."/>
            <person name="Bessette D."/>
            <person name="Brown A."/>
            <person name="FitzGerald M."/>
            <person name="Lui A."/>
            <person name="Macdonald J.P."/>
            <person name="Priest M."/>
            <person name="Orbach M.J."/>
            <person name="Galgiani J.N."/>
            <person name="Kirkland T.N."/>
            <person name="Cole G.T."/>
            <person name="Birren B.W."/>
            <person name="Henn M.R."/>
            <person name="Taylor J.W."/>
            <person name="Rounsley S.D."/>
        </authorList>
    </citation>
    <scope>NUCLEOTIDE SEQUENCE [LARGE SCALE GENOMIC DNA]</scope>
    <source>
        <strain evidence="5">H538.4</strain>
    </source>
</reference>
<feature type="compositionally biased region" description="Basic and acidic residues" evidence="2">
    <location>
        <begin position="451"/>
        <end position="460"/>
    </location>
</feature>
<organism evidence="4 5">
    <name type="scientific">Coccidioides immitis H538.4</name>
    <dbReference type="NCBI Taxonomy" id="396776"/>
    <lineage>
        <taxon>Eukaryota</taxon>
        <taxon>Fungi</taxon>
        <taxon>Dikarya</taxon>
        <taxon>Ascomycota</taxon>
        <taxon>Pezizomycotina</taxon>
        <taxon>Eurotiomycetes</taxon>
        <taxon>Eurotiomycetidae</taxon>
        <taxon>Onygenales</taxon>
        <taxon>Onygenaceae</taxon>
        <taxon>Coccidioides</taxon>
    </lineage>
</organism>
<feature type="region of interest" description="Disordered" evidence="2">
    <location>
        <begin position="200"/>
        <end position="338"/>
    </location>
</feature>
<feature type="compositionally biased region" description="Basic and acidic residues" evidence="2">
    <location>
        <begin position="417"/>
        <end position="441"/>
    </location>
</feature>
<feature type="region of interest" description="Disordered" evidence="2">
    <location>
        <begin position="368"/>
        <end position="472"/>
    </location>
</feature>
<dbReference type="PANTHER" id="PTHR23325:SF1">
    <property type="entry name" value="SERUM RESPONSE FACTOR-BINDING PROTEIN 1"/>
    <property type="match status" value="1"/>
</dbReference>
<keyword evidence="1" id="KW-0175">Coiled coil</keyword>
<dbReference type="InterPro" id="IPR015158">
    <property type="entry name" value="Bud22_dom"/>
</dbReference>
<feature type="domain" description="Bud22" evidence="3">
    <location>
        <begin position="73"/>
        <end position="472"/>
    </location>
</feature>
<dbReference type="Pfam" id="PF09073">
    <property type="entry name" value="BUD22"/>
    <property type="match status" value="1"/>
</dbReference>